<dbReference type="SMART" id="SM00114">
    <property type="entry name" value="CARD"/>
    <property type="match status" value="1"/>
</dbReference>
<dbReference type="PROSITE" id="PS50207">
    <property type="entry name" value="CASPASE_P10"/>
    <property type="match status" value="1"/>
</dbReference>
<evidence type="ECO:0000256" key="5">
    <source>
        <dbReference type="ARBA" id="ARBA00022807"/>
    </source>
</evidence>
<dbReference type="MEROPS" id="C14.010"/>
<protein>
    <recommendedName>
        <fullName evidence="15">Caspase family p20 domain-containing protein</fullName>
    </recommendedName>
</protein>
<dbReference type="InterPro" id="IPR001315">
    <property type="entry name" value="CARD"/>
</dbReference>
<dbReference type="GO" id="GO:0042981">
    <property type="term" value="P:regulation of apoptotic process"/>
    <property type="evidence" value="ECO:0007669"/>
    <property type="project" value="InterPro"/>
</dbReference>
<reference evidence="13" key="1">
    <citation type="submission" date="2014-12" db="EMBL/GenBank/DDBJ databases">
        <title>Insight into the proteome of Arion vulgaris.</title>
        <authorList>
            <person name="Aradska J."/>
            <person name="Bulat T."/>
            <person name="Smidak R."/>
            <person name="Sarate P."/>
            <person name="Gangsoo J."/>
            <person name="Sialana F."/>
            <person name="Bilban M."/>
            <person name="Lubec G."/>
        </authorList>
    </citation>
    <scope>NUCLEOTIDE SEQUENCE</scope>
    <source>
        <tissue evidence="13">Skin</tissue>
    </source>
</reference>
<feature type="compositionally biased region" description="Polar residues" evidence="9">
    <location>
        <begin position="95"/>
        <end position="108"/>
    </location>
</feature>
<dbReference type="PROSITE" id="PS01121">
    <property type="entry name" value="CASPASE_HIS"/>
    <property type="match status" value="1"/>
</dbReference>
<dbReference type="PROSITE" id="PS50208">
    <property type="entry name" value="CASPASE_P20"/>
    <property type="match status" value="1"/>
</dbReference>
<evidence type="ECO:0000256" key="6">
    <source>
        <dbReference type="ARBA" id="ARBA00023145"/>
    </source>
</evidence>
<dbReference type="Gene3D" id="3.40.50.1460">
    <property type="match status" value="1"/>
</dbReference>
<dbReference type="GO" id="GO:0004197">
    <property type="term" value="F:cysteine-type endopeptidase activity"/>
    <property type="evidence" value="ECO:0007669"/>
    <property type="project" value="InterPro"/>
</dbReference>
<dbReference type="Pfam" id="PF00619">
    <property type="entry name" value="CARD"/>
    <property type="match status" value="1"/>
</dbReference>
<dbReference type="PANTHER" id="PTHR47901:SF8">
    <property type="entry name" value="CASPASE-3"/>
    <property type="match status" value="1"/>
</dbReference>
<dbReference type="Pfam" id="PF00656">
    <property type="entry name" value="Peptidase_C14"/>
    <property type="match status" value="1"/>
</dbReference>
<dbReference type="SMART" id="SM00115">
    <property type="entry name" value="CASc"/>
    <property type="match status" value="1"/>
</dbReference>
<dbReference type="PROSITE" id="PS50209">
    <property type="entry name" value="CARD"/>
    <property type="match status" value="1"/>
</dbReference>
<evidence type="ECO:0000256" key="1">
    <source>
        <dbReference type="ARBA" id="ARBA00010134"/>
    </source>
</evidence>
<dbReference type="EMBL" id="HACG01025757">
    <property type="protein sequence ID" value="CEK72622.1"/>
    <property type="molecule type" value="Transcribed_RNA"/>
</dbReference>
<evidence type="ECO:0000313" key="13">
    <source>
        <dbReference type="EMBL" id="CEK72621.1"/>
    </source>
</evidence>
<evidence type="ECO:0000256" key="2">
    <source>
        <dbReference type="ARBA" id="ARBA00022670"/>
    </source>
</evidence>
<gene>
    <name evidence="13" type="primary">ORF83213</name>
    <name evidence="14" type="synonym">ORF83216</name>
</gene>
<evidence type="ECO:0000259" key="10">
    <source>
        <dbReference type="PROSITE" id="PS50207"/>
    </source>
</evidence>
<dbReference type="InterPro" id="IPR033139">
    <property type="entry name" value="Caspase_cys_AS"/>
</dbReference>
<dbReference type="InterPro" id="IPR002398">
    <property type="entry name" value="Pept_C14"/>
</dbReference>
<dbReference type="InterPro" id="IPR029030">
    <property type="entry name" value="Caspase-like_dom_sf"/>
</dbReference>
<evidence type="ECO:0000259" key="12">
    <source>
        <dbReference type="PROSITE" id="PS50209"/>
    </source>
</evidence>
<dbReference type="InterPro" id="IPR015917">
    <property type="entry name" value="Pept_C14A"/>
</dbReference>
<dbReference type="GO" id="GO:0006508">
    <property type="term" value="P:proteolysis"/>
    <property type="evidence" value="ECO:0007669"/>
    <property type="project" value="UniProtKB-KW"/>
</dbReference>
<evidence type="ECO:0000259" key="11">
    <source>
        <dbReference type="PROSITE" id="PS50208"/>
    </source>
</evidence>
<organism evidence="13">
    <name type="scientific">Arion vulgaris</name>
    <dbReference type="NCBI Taxonomy" id="1028688"/>
    <lineage>
        <taxon>Eukaryota</taxon>
        <taxon>Metazoa</taxon>
        <taxon>Spiralia</taxon>
        <taxon>Lophotrochozoa</taxon>
        <taxon>Mollusca</taxon>
        <taxon>Gastropoda</taxon>
        <taxon>Heterobranchia</taxon>
        <taxon>Euthyneura</taxon>
        <taxon>Panpulmonata</taxon>
        <taxon>Eupulmonata</taxon>
        <taxon>Stylommatophora</taxon>
        <taxon>Helicina</taxon>
        <taxon>Arionoidea</taxon>
        <taxon>Arionidae</taxon>
        <taxon>Arion</taxon>
    </lineage>
</organism>
<dbReference type="GO" id="GO:0006915">
    <property type="term" value="P:apoptotic process"/>
    <property type="evidence" value="ECO:0007669"/>
    <property type="project" value="UniProtKB-KW"/>
</dbReference>
<dbReference type="PIRSF" id="PIRSF038001">
    <property type="entry name" value="Caspase_ICE"/>
    <property type="match status" value="1"/>
</dbReference>
<feature type="domain" description="CARD" evidence="12">
    <location>
        <begin position="1"/>
        <end position="93"/>
    </location>
</feature>
<feature type="domain" description="Caspase family p20" evidence="11">
    <location>
        <begin position="170"/>
        <end position="299"/>
    </location>
</feature>
<feature type="domain" description="Caspase family p10" evidence="10">
    <location>
        <begin position="367"/>
        <end position="450"/>
    </location>
</feature>
<dbReference type="InterPro" id="IPR001309">
    <property type="entry name" value="Pept_C14_p20"/>
</dbReference>
<dbReference type="InterPro" id="IPR002138">
    <property type="entry name" value="Pept_C14_p10"/>
</dbReference>
<dbReference type="SUPFAM" id="SSF47986">
    <property type="entry name" value="DEATH domain"/>
    <property type="match status" value="1"/>
</dbReference>
<dbReference type="InterPro" id="IPR011029">
    <property type="entry name" value="DEATH-like_dom_sf"/>
</dbReference>
<evidence type="ECO:0000256" key="9">
    <source>
        <dbReference type="SAM" id="MobiDB-lite"/>
    </source>
</evidence>
<dbReference type="CDD" id="cd00032">
    <property type="entry name" value="CASc"/>
    <property type="match status" value="1"/>
</dbReference>
<feature type="region of interest" description="Disordered" evidence="9">
    <location>
        <begin position="94"/>
        <end position="122"/>
    </location>
</feature>
<feature type="region of interest" description="Disordered" evidence="9">
    <location>
        <begin position="299"/>
        <end position="331"/>
    </location>
</feature>
<evidence type="ECO:0000256" key="4">
    <source>
        <dbReference type="ARBA" id="ARBA00022801"/>
    </source>
</evidence>
<feature type="active site" evidence="7">
    <location>
        <position position="246"/>
    </location>
</feature>
<comment type="similarity">
    <text evidence="1 8">Belongs to the peptidase C14A family.</text>
</comment>
<dbReference type="PROSITE" id="PS01122">
    <property type="entry name" value="CASPASE_CYS"/>
    <property type="match status" value="1"/>
</dbReference>
<dbReference type="InterPro" id="IPR016129">
    <property type="entry name" value="Caspase_his_AS"/>
</dbReference>
<keyword evidence="4" id="KW-0378">Hydrolase</keyword>
<keyword evidence="2" id="KW-0645">Protease</keyword>
<name>A0A0B6ZXN8_9EUPU</name>
<dbReference type="AlphaFoldDB" id="A0A0B6ZXN8"/>
<dbReference type="CDD" id="cd01671">
    <property type="entry name" value="CARD"/>
    <property type="match status" value="1"/>
</dbReference>
<evidence type="ECO:0008006" key="15">
    <source>
        <dbReference type="Google" id="ProtNLM"/>
    </source>
</evidence>
<evidence type="ECO:0000256" key="7">
    <source>
        <dbReference type="PIRSR" id="PIRSR038001-1"/>
    </source>
</evidence>
<accession>A0A0B6ZXN8</accession>
<evidence type="ECO:0000256" key="3">
    <source>
        <dbReference type="ARBA" id="ARBA00022703"/>
    </source>
</evidence>
<dbReference type="EMBL" id="HACG01025756">
    <property type="protein sequence ID" value="CEK72621.1"/>
    <property type="molecule type" value="Transcribed_RNA"/>
</dbReference>
<dbReference type="InterPro" id="IPR011600">
    <property type="entry name" value="Pept_C14_caspase"/>
</dbReference>
<feature type="compositionally biased region" description="Basic and acidic residues" evidence="9">
    <location>
        <begin position="308"/>
        <end position="317"/>
    </location>
</feature>
<keyword evidence="3" id="KW-0053">Apoptosis</keyword>
<keyword evidence="5" id="KW-0788">Thiol protease</keyword>
<feature type="compositionally biased region" description="Polar residues" evidence="9">
    <location>
        <begin position="318"/>
        <end position="331"/>
    </location>
</feature>
<evidence type="ECO:0000256" key="8">
    <source>
        <dbReference type="RuleBase" id="RU003971"/>
    </source>
</evidence>
<dbReference type="PANTHER" id="PTHR47901">
    <property type="entry name" value="CASPASE RECRUITMENT DOMAIN-CONTAINING PROTEIN 18"/>
    <property type="match status" value="1"/>
</dbReference>
<sequence>MNQQDKDFVRKNYIKLADAMAPQVVDVVEVLYVNGIISNHMKENIIDNSYPSRKKARLLLDLIQTRGSKGLDHLYLAVLEEKLYDAADILKPGNSPHNQTQLNISASSRSEEYDSPDEGLPDKWPTEAEVNAYKNLRVVDAVRHKKMVALFNETFTPKGRENIYLMSARVRGQVLIINNEVFTHLQKRDGTLADRKALETLFCALNFDVRVEKNRTKNEMWKVLEEESAREYHRHANCFVLFILSHGYTGVVFGTDGVLHDKTPINCIEVKKIVDLFSKSKSLIGKPKLFFIQACQGEKDQGQPVNKPDTDSSENKDLSSNLNTGDGATNVEGQDTVQQDAIIWETKNVLDNVIQSTQSDSDSDTRPSGADVFVAMATIPGFLSWRNTKIGTWFIQAIAYVFAKYAYKYDLGRLMTKVNNLVGRGETERGKYKQVGEKKDTLQKDLYFFPGLNDNQ</sequence>
<dbReference type="SUPFAM" id="SSF52129">
    <property type="entry name" value="Caspase-like"/>
    <property type="match status" value="1"/>
</dbReference>
<dbReference type="Gene3D" id="1.10.533.10">
    <property type="entry name" value="Death Domain, Fas"/>
    <property type="match status" value="1"/>
</dbReference>
<keyword evidence="6" id="KW-0865">Zymogen</keyword>
<feature type="active site" evidence="7">
    <location>
        <position position="295"/>
    </location>
</feature>
<proteinExistence type="inferred from homology"/>
<evidence type="ECO:0000313" key="14">
    <source>
        <dbReference type="EMBL" id="CEK72622.1"/>
    </source>
</evidence>
<dbReference type="PRINTS" id="PR00376">
    <property type="entry name" value="IL1BCENZYME"/>
</dbReference>